<dbReference type="InterPro" id="IPR022672">
    <property type="entry name" value="Hexokinase_N"/>
</dbReference>
<evidence type="ECO:0000256" key="5">
    <source>
        <dbReference type="ARBA" id="ARBA00022840"/>
    </source>
</evidence>
<dbReference type="InterPro" id="IPR001312">
    <property type="entry name" value="Hexokinase"/>
</dbReference>
<dbReference type="PRINTS" id="PR00475">
    <property type="entry name" value="HEXOKINASE"/>
</dbReference>
<dbReference type="InterPro" id="IPR043129">
    <property type="entry name" value="ATPase_NBD"/>
</dbReference>
<organism evidence="10 11">
    <name type="scientific">Ceratocystis pirilliformis</name>
    <dbReference type="NCBI Taxonomy" id="259994"/>
    <lineage>
        <taxon>Eukaryota</taxon>
        <taxon>Fungi</taxon>
        <taxon>Dikarya</taxon>
        <taxon>Ascomycota</taxon>
        <taxon>Pezizomycotina</taxon>
        <taxon>Sordariomycetes</taxon>
        <taxon>Hypocreomycetidae</taxon>
        <taxon>Microascales</taxon>
        <taxon>Ceratocystidaceae</taxon>
        <taxon>Ceratocystis</taxon>
    </lineage>
</organism>
<dbReference type="Pfam" id="PF00349">
    <property type="entry name" value="Hexokinase_1"/>
    <property type="match status" value="1"/>
</dbReference>
<proteinExistence type="inferred from homology"/>
<accession>A0ABR3ZN54</accession>
<evidence type="ECO:0000313" key="10">
    <source>
        <dbReference type="EMBL" id="KAL1902125.1"/>
    </source>
</evidence>
<feature type="domain" description="Hexokinase N-terminal" evidence="8">
    <location>
        <begin position="111"/>
        <end position="334"/>
    </location>
</feature>
<name>A0ABR3ZN54_9PEZI</name>
<evidence type="ECO:0000256" key="3">
    <source>
        <dbReference type="ARBA" id="ARBA00022741"/>
    </source>
</evidence>
<keyword evidence="6" id="KW-0324">Glycolysis</keyword>
<evidence type="ECO:0000256" key="6">
    <source>
        <dbReference type="RuleBase" id="RU362007"/>
    </source>
</evidence>
<dbReference type="CDD" id="cd24000">
    <property type="entry name" value="ASKHA_NBD_HK"/>
    <property type="match status" value="1"/>
</dbReference>
<dbReference type="PANTHER" id="PTHR19443">
    <property type="entry name" value="HEXOKINASE"/>
    <property type="match status" value="1"/>
</dbReference>
<keyword evidence="3 6" id="KW-0547">Nucleotide-binding</keyword>
<dbReference type="Proteomes" id="UP001583280">
    <property type="component" value="Unassembled WGS sequence"/>
</dbReference>
<dbReference type="GO" id="GO:0004396">
    <property type="term" value="F:hexokinase activity"/>
    <property type="evidence" value="ECO:0007669"/>
    <property type="project" value="UniProtKB-EC"/>
</dbReference>
<feature type="domain" description="Hexokinase C-terminal" evidence="9">
    <location>
        <begin position="340"/>
        <end position="620"/>
    </location>
</feature>
<evidence type="ECO:0000259" key="8">
    <source>
        <dbReference type="Pfam" id="PF00349"/>
    </source>
</evidence>
<evidence type="ECO:0000256" key="2">
    <source>
        <dbReference type="ARBA" id="ARBA00022679"/>
    </source>
</evidence>
<dbReference type="EMBL" id="JAWDJO010000001">
    <property type="protein sequence ID" value="KAL1902125.1"/>
    <property type="molecule type" value="Genomic_DNA"/>
</dbReference>
<dbReference type="InterPro" id="IPR022673">
    <property type="entry name" value="Hexokinase_C"/>
</dbReference>
<reference evidence="10 11" key="1">
    <citation type="journal article" date="2024" name="IMA Fungus">
        <title>IMA Genome - F19 : A genome assembly and annotation guide to empower mycologists, including annotated draft genome sequences of Ceratocystis pirilliformis, Diaporthe australafricana, Fusarium ophioides, Paecilomyces lecythidis, and Sporothrix stenoceras.</title>
        <authorList>
            <person name="Aylward J."/>
            <person name="Wilson A.M."/>
            <person name="Visagie C.M."/>
            <person name="Spraker J."/>
            <person name="Barnes I."/>
            <person name="Buitendag C."/>
            <person name="Ceriani C."/>
            <person name="Del Mar Angel L."/>
            <person name="du Plessis D."/>
            <person name="Fuchs T."/>
            <person name="Gasser K."/>
            <person name="Kramer D."/>
            <person name="Li W."/>
            <person name="Munsamy K."/>
            <person name="Piso A."/>
            <person name="Price J.L."/>
            <person name="Sonnekus B."/>
            <person name="Thomas C."/>
            <person name="van der Nest A."/>
            <person name="van Dijk A."/>
            <person name="van Heerden A."/>
            <person name="van Vuuren N."/>
            <person name="Yilmaz N."/>
            <person name="Duong T.A."/>
            <person name="van der Merwe N.A."/>
            <person name="Wingfield M.J."/>
            <person name="Wingfield B.D."/>
        </authorList>
    </citation>
    <scope>NUCLEOTIDE SEQUENCE [LARGE SCALE GENOMIC DNA]</scope>
    <source>
        <strain evidence="10 11">CMW 12675</strain>
    </source>
</reference>
<dbReference type="Gene3D" id="3.30.420.40">
    <property type="match status" value="1"/>
</dbReference>
<keyword evidence="2 6" id="KW-0808">Transferase</keyword>
<comment type="similarity">
    <text evidence="1 6">Belongs to the hexokinase family.</text>
</comment>
<dbReference type="Gene3D" id="3.40.367.20">
    <property type="match status" value="1"/>
</dbReference>
<gene>
    <name evidence="10" type="primary">NAG5</name>
    <name evidence="10" type="ORF">Cpir12675_000023</name>
</gene>
<keyword evidence="11" id="KW-1185">Reference proteome</keyword>
<feature type="compositionally biased region" description="Low complexity" evidence="7">
    <location>
        <begin position="58"/>
        <end position="68"/>
    </location>
</feature>
<protein>
    <recommendedName>
        <fullName evidence="6">Phosphotransferase</fullName>
        <ecNumber evidence="6">2.7.1.-</ecNumber>
    </recommendedName>
</protein>
<feature type="region of interest" description="Disordered" evidence="7">
    <location>
        <begin position="40"/>
        <end position="73"/>
    </location>
</feature>
<sequence>MTALHKDFLAAILRSLRRGKSFLQAVMDFFCPSKSSTTASAATPDASLNPAGSRHSRQPQPKRSSSSSTTMGETLPELGAATTIATAAFPPKRPVQDFLDDVDRLFLDGTTESELLTIAAGFRSQFMQALESGTINMLPSYSYRLPSGAEAGRYLSVDVGGSNLRIALIELLGCGCSRTTPIDGVAASAAASAAAAAPGGDVTRILAMKSFPVSDSVRGLVGMAFFEWMAAHIAETLRETGLAPESTPVLNNGVSALASMTPLSLSLAWSFPIDQTSLGDGRLLDMGKGLKAVNGLMGQNIGDVIKKACAAHGLSVELRAILNDSTACLLSQSYTHLTTRMGLILGTGTNIAAFLPVGAVARHKFGHRPPAWWDAAAQVIVNTEVSMVGKGLLPTTKWDARLKAAHEKPDFQPLEQMASGMYLGEICRLVLLDAISETGLLGGLVPKSLKQGYSLKTETLACIESDPSPTLDTSIALWKSHHPSPYGYEPTVADIEAIRCIASAIARRSSSLIATSVYALWDLRSSLSREHATSFAPGDPRRAQLEAEADLGETAVAFNGSVIEKYPGYLQRCSAVLGGLVDAARRAKTDGREALQEEKRAVTLVMAQESSLFGAAIALAIEEQ</sequence>
<keyword evidence="5 6" id="KW-0067">ATP-binding</keyword>
<evidence type="ECO:0000256" key="7">
    <source>
        <dbReference type="SAM" id="MobiDB-lite"/>
    </source>
</evidence>
<evidence type="ECO:0000256" key="4">
    <source>
        <dbReference type="ARBA" id="ARBA00022777"/>
    </source>
</evidence>
<evidence type="ECO:0000313" key="11">
    <source>
        <dbReference type="Proteomes" id="UP001583280"/>
    </source>
</evidence>
<dbReference type="PROSITE" id="PS51748">
    <property type="entry name" value="HEXOKINASE_2"/>
    <property type="match status" value="1"/>
</dbReference>
<dbReference type="PANTHER" id="PTHR19443:SF24">
    <property type="entry name" value="PHOSPHOTRANSFERASE"/>
    <property type="match status" value="1"/>
</dbReference>
<dbReference type="Pfam" id="PF03727">
    <property type="entry name" value="Hexokinase_2"/>
    <property type="match status" value="1"/>
</dbReference>
<dbReference type="SUPFAM" id="SSF53067">
    <property type="entry name" value="Actin-like ATPase domain"/>
    <property type="match status" value="2"/>
</dbReference>
<evidence type="ECO:0000259" key="9">
    <source>
        <dbReference type="Pfam" id="PF03727"/>
    </source>
</evidence>
<keyword evidence="4 6" id="KW-0418">Kinase</keyword>
<comment type="caution">
    <text evidence="10">The sequence shown here is derived from an EMBL/GenBank/DDBJ whole genome shotgun (WGS) entry which is preliminary data.</text>
</comment>
<evidence type="ECO:0000256" key="1">
    <source>
        <dbReference type="ARBA" id="ARBA00009225"/>
    </source>
</evidence>
<dbReference type="EC" id="2.7.1.-" evidence="6"/>